<evidence type="ECO:0000256" key="3">
    <source>
        <dbReference type="SAM" id="SignalP"/>
    </source>
</evidence>
<dbReference type="SUPFAM" id="SSF49899">
    <property type="entry name" value="Concanavalin A-like lectins/glucanases"/>
    <property type="match status" value="1"/>
</dbReference>
<dbReference type="InterPro" id="IPR013320">
    <property type="entry name" value="ConA-like_dom_sf"/>
</dbReference>
<protein>
    <recommendedName>
        <fullName evidence="4">GH16 domain-containing protein</fullName>
    </recommendedName>
</protein>
<evidence type="ECO:0000256" key="2">
    <source>
        <dbReference type="ARBA" id="ARBA00022729"/>
    </source>
</evidence>
<comment type="caution">
    <text evidence="5">The sequence shown here is derived from an EMBL/GenBank/DDBJ whole genome shotgun (WGS) entry which is preliminary data.</text>
</comment>
<reference evidence="5 6" key="1">
    <citation type="submission" date="2016-12" db="EMBL/GenBank/DDBJ databases">
        <title>Trade-off between light-utilization and light-protection in marine flavobacteria.</title>
        <authorList>
            <person name="Kumagai Y."/>
            <person name="Yoshizawa S."/>
            <person name="Kogure K."/>
            <person name="Iwasaki W."/>
        </authorList>
    </citation>
    <scope>NUCLEOTIDE SEQUENCE [LARGE SCALE GENOMIC DNA]</scope>
    <source>
        <strain evidence="5 6">KCTC 22729</strain>
    </source>
</reference>
<dbReference type="EMBL" id="MSCL01000001">
    <property type="protein sequence ID" value="PQJ75196.1"/>
    <property type="molecule type" value="Genomic_DNA"/>
</dbReference>
<dbReference type="NCBIfam" id="TIGR04183">
    <property type="entry name" value="Por_Secre_tail"/>
    <property type="match status" value="1"/>
</dbReference>
<feature type="chain" id="PRO_5015785517" description="GH16 domain-containing protein" evidence="3">
    <location>
        <begin position="17"/>
        <end position="1139"/>
    </location>
</feature>
<dbReference type="GO" id="GO:0004553">
    <property type="term" value="F:hydrolase activity, hydrolyzing O-glycosyl compounds"/>
    <property type="evidence" value="ECO:0007669"/>
    <property type="project" value="InterPro"/>
</dbReference>
<evidence type="ECO:0000256" key="1">
    <source>
        <dbReference type="ARBA" id="ARBA00006865"/>
    </source>
</evidence>
<comment type="similarity">
    <text evidence="1">Belongs to the glycosyl hydrolase 16 family.</text>
</comment>
<dbReference type="Pfam" id="PF17963">
    <property type="entry name" value="Big_9"/>
    <property type="match status" value="8"/>
</dbReference>
<dbReference type="Gene3D" id="2.60.120.200">
    <property type="match status" value="1"/>
</dbReference>
<keyword evidence="6" id="KW-1185">Reference proteome</keyword>
<dbReference type="Gene3D" id="2.60.40.3440">
    <property type="match status" value="2"/>
</dbReference>
<feature type="signal peptide" evidence="3">
    <location>
        <begin position="1"/>
        <end position="16"/>
    </location>
</feature>
<dbReference type="AlphaFoldDB" id="A0A2S7WCR0"/>
<dbReference type="Gene3D" id="2.60.40.2810">
    <property type="match status" value="6"/>
</dbReference>
<name>A0A2S7WCR0_9FLAO</name>
<dbReference type="NCBIfam" id="NF012211">
    <property type="entry name" value="tand_rpt_95"/>
    <property type="match status" value="5"/>
</dbReference>
<gene>
    <name evidence="5" type="ORF">BTO13_08030</name>
</gene>
<dbReference type="InterPro" id="IPR000757">
    <property type="entry name" value="Beta-glucanase-like"/>
</dbReference>
<dbReference type="RefSeq" id="WP_170039529.1">
    <property type="nucleotide sequence ID" value="NZ_CP150662.1"/>
</dbReference>
<dbReference type="PROSITE" id="PS51762">
    <property type="entry name" value="GH16_2"/>
    <property type="match status" value="1"/>
</dbReference>
<keyword evidence="2 3" id="KW-0732">Signal</keyword>
<feature type="domain" description="GH16" evidence="4">
    <location>
        <begin position="27"/>
        <end position="262"/>
    </location>
</feature>
<organism evidence="5 6">
    <name type="scientific">Polaribacter gangjinensis</name>
    <dbReference type="NCBI Taxonomy" id="574710"/>
    <lineage>
        <taxon>Bacteria</taxon>
        <taxon>Pseudomonadati</taxon>
        <taxon>Bacteroidota</taxon>
        <taxon>Flavobacteriia</taxon>
        <taxon>Flavobacteriales</taxon>
        <taxon>Flavobacteriaceae</taxon>
    </lineage>
</organism>
<evidence type="ECO:0000313" key="6">
    <source>
        <dbReference type="Proteomes" id="UP000237608"/>
    </source>
</evidence>
<dbReference type="CDD" id="cd00413">
    <property type="entry name" value="Glyco_hydrolase_16"/>
    <property type="match status" value="1"/>
</dbReference>
<proteinExistence type="inferred from homology"/>
<evidence type="ECO:0000313" key="5">
    <source>
        <dbReference type="EMBL" id="PQJ75196.1"/>
    </source>
</evidence>
<dbReference type="InterPro" id="IPR026444">
    <property type="entry name" value="Secre_tail"/>
</dbReference>
<sequence length="1139" mass="119254">MASLCALFLLSYNVFAQTNANSITYFEDFNSQGYPTNLPVGSYWTFHNEIYPNQVSWTDFMPGDGYAYLTVDADISNDLDWIHPFQTLEFGGVAQNHRLEVRMKGAVVDGGLVGFLFTYNQEGEIFNEVDIEVVARDSAVPWHETLPFNGGWTDARYNTWGNANENTNQPFTGTMKPVVNQLNEKISLIDDEFHIYTIDWREDKIDFFIDGVLQETITTSIAKGVSEVIIGFRQLPWAGAFNWGGTHTMVIDYLKIEPLESITFATNDKYTMVENTTLSMDVLANDSSNTSIVAFDALSAQGFPVSNTASLLSYTPATGFIGQDSFTYTLEDANGGQATATVFITVEAYVAPLGAVDDAITVGVNSANTPIDVTANDAYGPNGVHPSHPLTLPGGKLVTASANGGDIAVVDGKVNYTPKAGFAGIDTFVYTITDGNGYADQGLVTITVGGAVAAVAVNDAFDVVVDTATALDVLANDTTNTTIVSFDVTSAQGFVVSGTVSNVTYTPTGGYLGEDSFSYTIQDTNGNQSTATVTLTVKAAVVSAGVLNAVDDAITVGINSANTPIDVVANDNYGVNGPNATHPLTLPGGKLVTASVHGGDIAVVNGKVNYTPKTGFTGVDSFEYTLTDSKGFADKAIVSITVGGAVAAVAVNDAFDVEVDTATPLNVLANDTANSTIVSYDVTSAQGFSVSGTSSLLTYTPTGGYVGQDSFNYTIEDANGNQSTATVTLTVKAAVVSSGVLSAVNDAVTVGINSTNTPIDVVANDNFGVNGPNATHPLTLTNGKIFHASNNGGDISVVNGKVNYTPKAGFAGIDTFTYTLTDSKGFAAQGIVTVTVGGNVSGVATNDAFDVILNTATNLDVLANDTGTGLYIISYDANSLQGFSVTGNSSSLTYTPTGGFLGTDSFSYTIADANGDETTAIVTLTIKEAVVASGPLNAVNDAITVQPGNSNTIIDVLANDSFGANGPNATHALTLTNGKIFHASVKGGDIAIVNGKVTYTPKNGFTGIDSFDYTITDAKGFADTGYVTVTVGEAQSKTAIKDNFEARNDATEFGLKENSFSTYPNPSKGYLKTTLFSTHTTQATVLLMDVTGKVVYSSTMTLQKGMNAFEMTVSLAPGIVLMKVISSEVNFGTQKIVVQ</sequence>
<dbReference type="Pfam" id="PF00722">
    <property type="entry name" value="Glyco_hydro_16"/>
    <property type="match status" value="1"/>
</dbReference>
<accession>A0A2S7WCR0</accession>
<dbReference type="Proteomes" id="UP000237608">
    <property type="component" value="Unassembled WGS sequence"/>
</dbReference>
<dbReference type="GO" id="GO:0005975">
    <property type="term" value="P:carbohydrate metabolic process"/>
    <property type="evidence" value="ECO:0007669"/>
    <property type="project" value="InterPro"/>
</dbReference>
<evidence type="ECO:0000259" key="4">
    <source>
        <dbReference type="PROSITE" id="PS51762"/>
    </source>
</evidence>